<dbReference type="Gene3D" id="3.40.50.1820">
    <property type="entry name" value="alpha/beta hydrolase"/>
    <property type="match status" value="1"/>
</dbReference>
<dbReference type="AlphaFoldDB" id="A0ABD3TNM8"/>
<dbReference type="Pfam" id="PF07859">
    <property type="entry name" value="Abhydrolase_3"/>
    <property type="match status" value="1"/>
</dbReference>
<comment type="caution">
    <text evidence="4">The sequence shown here is derived from an EMBL/GenBank/DDBJ whole genome shotgun (WGS) entry which is preliminary data.</text>
</comment>
<accession>A0ABD3TNM8</accession>
<reference evidence="4 5" key="1">
    <citation type="submission" date="2024-12" db="EMBL/GenBank/DDBJ databases">
        <title>The unique morphological basis and parallel evolutionary history of personate flowers in Penstemon.</title>
        <authorList>
            <person name="Depatie T.H."/>
            <person name="Wessinger C.A."/>
        </authorList>
    </citation>
    <scope>NUCLEOTIDE SEQUENCE [LARGE SCALE GENOMIC DNA]</scope>
    <source>
        <strain evidence="4">WTNN_2</strain>
        <tissue evidence="4">Leaf</tissue>
    </source>
</reference>
<proteinExistence type="inferred from homology"/>
<dbReference type="PROSITE" id="PS01173">
    <property type="entry name" value="LIPASE_GDXG_HIS"/>
    <property type="match status" value="1"/>
</dbReference>
<dbReference type="SUPFAM" id="SSF53474">
    <property type="entry name" value="alpha/beta-Hydrolases"/>
    <property type="match status" value="1"/>
</dbReference>
<dbReference type="GO" id="GO:0016787">
    <property type="term" value="F:hydrolase activity"/>
    <property type="evidence" value="ECO:0007669"/>
    <property type="project" value="UniProtKB-KW"/>
</dbReference>
<evidence type="ECO:0000313" key="4">
    <source>
        <dbReference type="EMBL" id="KAL3838686.1"/>
    </source>
</evidence>
<protein>
    <recommendedName>
        <fullName evidence="3">Alpha/beta hydrolase fold-3 domain-containing protein</fullName>
    </recommendedName>
</protein>
<dbReference type="InterPro" id="IPR002168">
    <property type="entry name" value="Lipase_GDXG_HIS_AS"/>
</dbReference>
<evidence type="ECO:0000259" key="3">
    <source>
        <dbReference type="Pfam" id="PF07859"/>
    </source>
</evidence>
<evidence type="ECO:0000256" key="2">
    <source>
        <dbReference type="ARBA" id="ARBA00022801"/>
    </source>
</evidence>
<dbReference type="InterPro" id="IPR013094">
    <property type="entry name" value="AB_hydrolase_3"/>
</dbReference>
<dbReference type="PANTHER" id="PTHR23024:SF113">
    <property type="entry name" value="CARBOXYLESTERASE 8-RELATED"/>
    <property type="match status" value="1"/>
</dbReference>
<dbReference type="PANTHER" id="PTHR23024">
    <property type="entry name" value="ARYLACETAMIDE DEACETYLASE"/>
    <property type="match status" value="1"/>
</dbReference>
<gene>
    <name evidence="4" type="ORF">ACJIZ3_023277</name>
</gene>
<organism evidence="4 5">
    <name type="scientific">Penstemon smallii</name>
    <dbReference type="NCBI Taxonomy" id="265156"/>
    <lineage>
        <taxon>Eukaryota</taxon>
        <taxon>Viridiplantae</taxon>
        <taxon>Streptophyta</taxon>
        <taxon>Embryophyta</taxon>
        <taxon>Tracheophyta</taxon>
        <taxon>Spermatophyta</taxon>
        <taxon>Magnoliopsida</taxon>
        <taxon>eudicotyledons</taxon>
        <taxon>Gunneridae</taxon>
        <taxon>Pentapetalae</taxon>
        <taxon>asterids</taxon>
        <taxon>lamiids</taxon>
        <taxon>Lamiales</taxon>
        <taxon>Plantaginaceae</taxon>
        <taxon>Cheloneae</taxon>
        <taxon>Penstemon</taxon>
    </lineage>
</organism>
<feature type="domain" description="Alpha/beta hydrolase fold-3" evidence="3">
    <location>
        <begin position="86"/>
        <end position="308"/>
    </location>
</feature>
<dbReference type="EMBL" id="JBJXBP010000003">
    <property type="protein sequence ID" value="KAL3838686.1"/>
    <property type="molecule type" value="Genomic_DNA"/>
</dbReference>
<evidence type="ECO:0000313" key="5">
    <source>
        <dbReference type="Proteomes" id="UP001634393"/>
    </source>
</evidence>
<dbReference type="InterPro" id="IPR029058">
    <property type="entry name" value="AB_hydrolase_fold"/>
</dbReference>
<comment type="similarity">
    <text evidence="1">Belongs to the 'GDXG' lipolytic enzyme family.</text>
</comment>
<evidence type="ECO:0000256" key="1">
    <source>
        <dbReference type="ARBA" id="ARBA00010515"/>
    </source>
</evidence>
<name>A0ABD3TNM8_9LAMI</name>
<dbReference type="Proteomes" id="UP001634393">
    <property type="component" value="Unassembled WGS sequence"/>
</dbReference>
<keyword evidence="2" id="KW-0378">Hydrolase</keyword>
<keyword evidence="5" id="KW-1185">Reference proteome</keyword>
<dbReference type="InterPro" id="IPR050466">
    <property type="entry name" value="Carboxylest/Gibb_receptor"/>
</dbReference>
<sequence length="340" mass="38411">MSEQQQINNLSRHEAYKFLKLMPNPDGSVTRLGRVQNRVATPEYDAANPSTHLALSKDITLNSTTNTFIRLFRPQNIPPKTKIPLIIYFHGGGFVLSSATSTLYHDSSCRTAAHIPAIIASVNYRLAPEHRLPSAFEDGMDAVMWAKTQALSSCDHDEWMKEHADFSKVFLMGISVGGTIVYHVGLRALDFNLQPMKIIGLIMNQPSFGGLRRTQSELKYFNDPVTPLHVVDLLWSLALPKGADRDHEYCNLEEVSKSRCENIGRFPVCMVRGYNHDPFVDRQKDLLKMLEARGVRVVSRFRDGGYHAADLFNPQFAQLMHDDIKYFINSVVDGLLFSKL</sequence>